<dbReference type="Proteomes" id="UP000259030">
    <property type="component" value="Chromosome"/>
</dbReference>
<gene>
    <name evidence="1" type="ORF">DFI_02335</name>
</gene>
<keyword evidence="2" id="KW-1185">Reference proteome</keyword>
<protein>
    <submittedName>
        <fullName evidence="1">Uncharacterized protein</fullName>
    </submittedName>
</protein>
<reference evidence="1 2" key="1">
    <citation type="submission" date="2017-05" db="EMBL/GenBank/DDBJ databases">
        <title>The complete genome sequence of Deinococcus ficus isolated from the rhizosphere of the Ficus religiosa L. in Taiwan.</title>
        <authorList>
            <person name="Wu K.-M."/>
            <person name="Liao T.-L."/>
            <person name="Liu Y.-M."/>
            <person name="Young C.-C."/>
            <person name="Tsai S.-F."/>
        </authorList>
    </citation>
    <scope>NUCLEOTIDE SEQUENCE [LARGE SCALE GENOMIC DNA]</scope>
    <source>
        <strain evidence="1 2">CC-FR2-10</strain>
    </source>
</reference>
<dbReference type="EMBL" id="CP021081">
    <property type="protein sequence ID" value="ASN79995.1"/>
    <property type="molecule type" value="Genomic_DNA"/>
</dbReference>
<organism evidence="1 2">
    <name type="scientific">Deinococcus ficus</name>
    <dbReference type="NCBI Taxonomy" id="317577"/>
    <lineage>
        <taxon>Bacteria</taxon>
        <taxon>Thermotogati</taxon>
        <taxon>Deinococcota</taxon>
        <taxon>Deinococci</taxon>
        <taxon>Deinococcales</taxon>
        <taxon>Deinococcaceae</taxon>
        <taxon>Deinococcus</taxon>
    </lineage>
</organism>
<evidence type="ECO:0000313" key="1">
    <source>
        <dbReference type="EMBL" id="ASN79995.1"/>
    </source>
</evidence>
<accession>A0A221STM9</accession>
<sequence>MIVDVRGLGNFQRDMSNSIFAEGQPGTPLWPDPEKVRGVSSALVNELGLSESYTTDAAIQARLRDLGVLAADVTRVKASRVQASRFAPQSGVLVDATLNAAAARAFLAAGDACRVIFLKN</sequence>
<evidence type="ECO:0000313" key="2">
    <source>
        <dbReference type="Proteomes" id="UP000259030"/>
    </source>
</evidence>
<dbReference type="STRING" id="317577.GCA_000419625_00674"/>
<dbReference type="AlphaFoldDB" id="A0A221STM9"/>
<proteinExistence type="predicted"/>
<dbReference type="KEGG" id="dfc:DFI_02335"/>
<name>A0A221STM9_9DEIO</name>